<dbReference type="SUPFAM" id="SSF53254">
    <property type="entry name" value="Phosphoglycerate mutase-like"/>
    <property type="match status" value="1"/>
</dbReference>
<dbReference type="Gene3D" id="3.40.50.1240">
    <property type="entry name" value="Phosphoglycerate mutase-like"/>
    <property type="match status" value="1"/>
</dbReference>
<comment type="caution">
    <text evidence="1">The sequence shown here is derived from an EMBL/GenBank/DDBJ whole genome shotgun (WGS) entry which is preliminary data.</text>
</comment>
<accession>A0A423VDY9</accession>
<name>A0A423VDY9_9PEZI</name>
<organism evidence="1 2">
    <name type="scientific">Cytospora schulzeri</name>
    <dbReference type="NCBI Taxonomy" id="448051"/>
    <lineage>
        <taxon>Eukaryota</taxon>
        <taxon>Fungi</taxon>
        <taxon>Dikarya</taxon>
        <taxon>Ascomycota</taxon>
        <taxon>Pezizomycotina</taxon>
        <taxon>Sordariomycetes</taxon>
        <taxon>Sordariomycetidae</taxon>
        <taxon>Diaporthales</taxon>
        <taxon>Cytosporaceae</taxon>
        <taxon>Cytospora</taxon>
    </lineage>
</organism>
<keyword evidence="2" id="KW-1185">Reference proteome</keyword>
<dbReference type="EMBL" id="LKEA01000073">
    <property type="protein sequence ID" value="ROV89086.1"/>
    <property type="molecule type" value="Genomic_DNA"/>
</dbReference>
<reference evidence="1 2" key="1">
    <citation type="submission" date="2015-09" db="EMBL/GenBank/DDBJ databases">
        <title>Host preference determinants of Valsa canker pathogens revealed by comparative genomics.</title>
        <authorList>
            <person name="Yin Z."/>
            <person name="Huang L."/>
        </authorList>
    </citation>
    <scope>NUCLEOTIDE SEQUENCE [LARGE SCALE GENOMIC DNA]</scope>
    <source>
        <strain evidence="1 2">03-1</strain>
    </source>
</reference>
<dbReference type="OrthoDB" id="496981at2759"/>
<sequence>MYTFGRMSCHLYESDKPEIQTQNLQGLQGLHEAMDVRSTDQFIICLVHFRYMECIGIHTCDRRRTKSWIHEAYPDYEIEAGFTENDELWEADTRESMDAHIVRIRKLLTDIFEGDTENVVSLTARSGAIRALYAATGHREVWVGAGVMVPVFIRADLVN</sequence>
<evidence type="ECO:0000313" key="1">
    <source>
        <dbReference type="EMBL" id="ROV89086.1"/>
    </source>
</evidence>
<proteinExistence type="predicted"/>
<protein>
    <submittedName>
        <fullName evidence="1">Uncharacterized protein</fullName>
    </submittedName>
</protein>
<evidence type="ECO:0000313" key="2">
    <source>
        <dbReference type="Proteomes" id="UP000283895"/>
    </source>
</evidence>
<gene>
    <name evidence="1" type="ORF">VMCG_09858</name>
</gene>
<dbReference type="Proteomes" id="UP000283895">
    <property type="component" value="Unassembled WGS sequence"/>
</dbReference>
<dbReference type="InterPro" id="IPR029033">
    <property type="entry name" value="His_PPase_superfam"/>
</dbReference>
<dbReference type="AlphaFoldDB" id="A0A423VDY9"/>